<evidence type="ECO:0000313" key="1">
    <source>
        <dbReference type="EMBL" id="ANY66010.1"/>
    </source>
</evidence>
<sequence length="128" mass="14766">MSNKLRSIAIEGVDYKYTLLMRVEGQTCVHELKIFLKESKINPLHIRIRTWDDPIAGCPLNSGFILANSRNNMPDEVYNLNHPRRVREWILYGLSRGWWDGSKTVVIEDGLAAMQEMGYEIERVQSSA</sequence>
<reference evidence="1" key="1">
    <citation type="submission" date="2016-08" db="EMBL/GenBank/DDBJ databases">
        <title>Complete Genome Seqeunce of Paenibacillus sp. BIHB 4019 from tea rhizoplane.</title>
        <authorList>
            <person name="Thakur R."/>
            <person name="Swarnkar M.K."/>
            <person name="Gulati A."/>
        </authorList>
    </citation>
    <scope>NUCLEOTIDE SEQUENCE [LARGE SCALE GENOMIC DNA]</scope>
    <source>
        <strain evidence="1">BIHB4019</strain>
    </source>
</reference>
<dbReference type="AlphaFoldDB" id="A0A1B2DE87"/>
<organism evidence="1">
    <name type="scientific">Paenibacillus sp. BIHB 4019</name>
    <dbReference type="NCBI Taxonomy" id="1870819"/>
    <lineage>
        <taxon>Bacteria</taxon>
        <taxon>Bacillati</taxon>
        <taxon>Bacillota</taxon>
        <taxon>Bacilli</taxon>
        <taxon>Bacillales</taxon>
        <taxon>Paenibacillaceae</taxon>
        <taxon>Paenibacillus</taxon>
    </lineage>
</organism>
<name>A0A1B2DE87_9BACL</name>
<proteinExistence type="predicted"/>
<accession>A0A1B2DE87</accession>
<gene>
    <name evidence="1" type="ORF">BBD42_05705</name>
</gene>
<dbReference type="RefSeq" id="WP_099517384.1">
    <property type="nucleotide sequence ID" value="NZ_CP016808.1"/>
</dbReference>
<dbReference type="EMBL" id="CP016808">
    <property type="protein sequence ID" value="ANY66010.1"/>
    <property type="molecule type" value="Genomic_DNA"/>
</dbReference>
<protein>
    <submittedName>
        <fullName evidence="1">Uncharacterized protein</fullName>
    </submittedName>
</protein>